<proteinExistence type="predicted"/>
<keyword evidence="1" id="KW-0472">Membrane</keyword>
<reference evidence="3" key="1">
    <citation type="submission" date="2023-07" db="EMBL/GenBank/DDBJ databases">
        <title>Dyadobacter sp. nov 'subterranea' isolated from contaminted grondwater.</title>
        <authorList>
            <person name="Szabo I."/>
            <person name="Al-Omari J."/>
            <person name="Szerdahelyi S.G."/>
            <person name="Rado J."/>
        </authorList>
    </citation>
    <scope>NUCLEOTIDE SEQUENCE [LARGE SCALE GENOMIC DNA]</scope>
    <source>
        <strain evidence="3">UP-52</strain>
    </source>
</reference>
<sequence length="150" mass="17216">MKINWGAGIAILYAGFVAMILLLVGMSASQKIDLVTDQYYEEELQFQNKINKVNLAKKLKNPLIWQVEERGIIIHYPEEFAKDTLTGNVKLYCPSDNTKDRNFPVKAKNNDQLIAGSDLKPGRYYLQIDWKNGKKSYWNEGVVVISKKEM</sequence>
<feature type="transmembrane region" description="Helical" evidence="1">
    <location>
        <begin position="6"/>
        <end position="24"/>
    </location>
</feature>
<dbReference type="EMBL" id="JACYGY010000001">
    <property type="protein sequence ID" value="MBE9460830.1"/>
    <property type="molecule type" value="Genomic_DNA"/>
</dbReference>
<keyword evidence="3" id="KW-1185">Reference proteome</keyword>
<dbReference type="InterPro" id="IPR008620">
    <property type="entry name" value="FixH"/>
</dbReference>
<evidence type="ECO:0000256" key="1">
    <source>
        <dbReference type="SAM" id="Phobius"/>
    </source>
</evidence>
<dbReference type="RefSeq" id="WP_194119128.1">
    <property type="nucleotide sequence ID" value="NZ_JACYGY010000001.1"/>
</dbReference>
<accession>A0ABR9W5U1</accession>
<keyword evidence="1" id="KW-0812">Transmembrane</keyword>
<name>A0ABR9W5U1_9BACT</name>
<organism evidence="2 3">
    <name type="scientific">Dyadobacter subterraneus</name>
    <dbReference type="NCBI Taxonomy" id="2773304"/>
    <lineage>
        <taxon>Bacteria</taxon>
        <taxon>Pseudomonadati</taxon>
        <taxon>Bacteroidota</taxon>
        <taxon>Cytophagia</taxon>
        <taxon>Cytophagales</taxon>
        <taxon>Spirosomataceae</taxon>
        <taxon>Dyadobacter</taxon>
    </lineage>
</organism>
<comment type="caution">
    <text evidence="2">The sequence shown here is derived from an EMBL/GenBank/DDBJ whole genome shotgun (WGS) entry which is preliminary data.</text>
</comment>
<dbReference type="Proteomes" id="UP000634134">
    <property type="component" value="Unassembled WGS sequence"/>
</dbReference>
<protein>
    <submittedName>
        <fullName evidence="2">FixH family protein</fullName>
    </submittedName>
</protein>
<dbReference type="Pfam" id="PF05751">
    <property type="entry name" value="FixH"/>
    <property type="match status" value="1"/>
</dbReference>
<gene>
    <name evidence="2" type="ORF">IEE83_02950</name>
</gene>
<evidence type="ECO:0000313" key="2">
    <source>
        <dbReference type="EMBL" id="MBE9460830.1"/>
    </source>
</evidence>
<evidence type="ECO:0000313" key="3">
    <source>
        <dbReference type="Proteomes" id="UP000634134"/>
    </source>
</evidence>
<keyword evidence="1" id="KW-1133">Transmembrane helix</keyword>